<dbReference type="Proteomes" id="UP000627464">
    <property type="component" value="Unassembled WGS sequence"/>
</dbReference>
<evidence type="ECO:0000313" key="1">
    <source>
        <dbReference type="EMBL" id="GGA46758.1"/>
    </source>
</evidence>
<gene>
    <name evidence="1" type="ORF">GCM10011328_22350</name>
</gene>
<keyword evidence="2" id="KW-1185">Reference proteome</keyword>
<proteinExistence type="predicted"/>
<accession>A0ABQ1GMV1</accession>
<evidence type="ECO:0000313" key="2">
    <source>
        <dbReference type="Proteomes" id="UP000627464"/>
    </source>
</evidence>
<reference evidence="2" key="1">
    <citation type="journal article" date="2019" name="Int. J. Syst. Evol. Microbiol.">
        <title>The Global Catalogue of Microorganisms (GCM) 10K type strain sequencing project: providing services to taxonomists for standard genome sequencing and annotation.</title>
        <authorList>
            <consortium name="The Broad Institute Genomics Platform"/>
            <consortium name="The Broad Institute Genome Sequencing Center for Infectious Disease"/>
            <person name="Wu L."/>
            <person name="Ma J."/>
        </authorList>
    </citation>
    <scope>NUCLEOTIDE SEQUENCE [LARGE SCALE GENOMIC DNA]</scope>
    <source>
        <strain evidence="2">CGMCC 1.12806</strain>
    </source>
</reference>
<dbReference type="EMBL" id="BMFZ01000005">
    <property type="protein sequence ID" value="GGA46758.1"/>
    <property type="molecule type" value="Genomic_DNA"/>
</dbReference>
<name>A0ABQ1GMV1_9GAMM</name>
<comment type="caution">
    <text evidence="1">The sequence shown here is derived from an EMBL/GenBank/DDBJ whole genome shotgun (WGS) entry which is preliminary data.</text>
</comment>
<organism evidence="1 2">
    <name type="scientific">Hafnia psychrotolerans</name>
    <dbReference type="NCBI Taxonomy" id="1477018"/>
    <lineage>
        <taxon>Bacteria</taxon>
        <taxon>Pseudomonadati</taxon>
        <taxon>Pseudomonadota</taxon>
        <taxon>Gammaproteobacteria</taxon>
        <taxon>Enterobacterales</taxon>
        <taxon>Hafniaceae</taxon>
        <taxon>Hafnia</taxon>
    </lineage>
</organism>
<sequence>MAALAVAAKIGAESNSRQGSNFFNFALQKIKGQRILSEHRTVSNPSAGINRTRFDGFTLSLFKLAAQVLIGRRAVLAMLTY</sequence>
<protein>
    <submittedName>
        <fullName evidence="1">Uncharacterized protein</fullName>
    </submittedName>
</protein>